<gene>
    <name evidence="3" type="ORF">ACELLULO517_26765</name>
</gene>
<reference evidence="3 4" key="1">
    <citation type="journal article" date="2021" name="Microorganisms">
        <title>Acidisoma silvae sp. nov. and Acidisomacellulosilytica sp. nov., Two Acidophilic Bacteria Isolated from Decaying Wood, Hydrolyzing Cellulose and Producing Poly-3-hydroxybutyrate.</title>
        <authorList>
            <person name="Mieszkin S."/>
            <person name="Pouder E."/>
            <person name="Uroz S."/>
            <person name="Simon-Colin C."/>
            <person name="Alain K."/>
        </authorList>
    </citation>
    <scope>NUCLEOTIDE SEQUENCE [LARGE SCALE GENOMIC DNA]</scope>
    <source>
        <strain evidence="3 4">HW T5.17</strain>
    </source>
</reference>
<feature type="transmembrane region" description="Helical" evidence="1">
    <location>
        <begin position="204"/>
        <end position="227"/>
    </location>
</feature>
<feature type="transmembrane region" description="Helical" evidence="1">
    <location>
        <begin position="145"/>
        <end position="166"/>
    </location>
</feature>
<keyword evidence="1" id="KW-0812">Transmembrane</keyword>
<feature type="transmembrane region" description="Helical" evidence="1">
    <location>
        <begin position="42"/>
        <end position="63"/>
    </location>
</feature>
<accession>A0A964E7D1</accession>
<comment type="caution">
    <text evidence="3">The sequence shown here is derived from an EMBL/GenBank/DDBJ whole genome shotgun (WGS) entry which is preliminary data.</text>
</comment>
<keyword evidence="3" id="KW-0012">Acyltransferase</keyword>
<organism evidence="3 4">
    <name type="scientific">Acidisoma cellulosilyticum</name>
    <dbReference type="NCBI Taxonomy" id="2802395"/>
    <lineage>
        <taxon>Bacteria</taxon>
        <taxon>Pseudomonadati</taxon>
        <taxon>Pseudomonadota</taxon>
        <taxon>Alphaproteobacteria</taxon>
        <taxon>Acetobacterales</taxon>
        <taxon>Acidocellaceae</taxon>
        <taxon>Acidisoma</taxon>
    </lineage>
</organism>
<name>A0A964E7D1_9PROT</name>
<dbReference type="Proteomes" id="UP000721844">
    <property type="component" value="Unassembled WGS sequence"/>
</dbReference>
<keyword evidence="1" id="KW-1133">Transmembrane helix</keyword>
<keyword evidence="3" id="KW-0808">Transferase</keyword>
<evidence type="ECO:0000259" key="2">
    <source>
        <dbReference type="Pfam" id="PF01757"/>
    </source>
</evidence>
<dbReference type="InterPro" id="IPR050879">
    <property type="entry name" value="Acyltransferase_3"/>
</dbReference>
<dbReference type="PANTHER" id="PTHR23028">
    <property type="entry name" value="ACETYLTRANSFERASE"/>
    <property type="match status" value="1"/>
</dbReference>
<feature type="domain" description="Acyltransferase 3" evidence="2">
    <location>
        <begin position="12"/>
        <end position="341"/>
    </location>
</feature>
<feature type="transmembrane region" description="Helical" evidence="1">
    <location>
        <begin position="285"/>
        <end position="303"/>
    </location>
</feature>
<dbReference type="GO" id="GO:0016747">
    <property type="term" value="F:acyltransferase activity, transferring groups other than amino-acyl groups"/>
    <property type="evidence" value="ECO:0007669"/>
    <property type="project" value="InterPro"/>
</dbReference>
<keyword evidence="1" id="KW-0472">Membrane</keyword>
<evidence type="ECO:0000313" key="4">
    <source>
        <dbReference type="Proteomes" id="UP000721844"/>
    </source>
</evidence>
<feature type="transmembrane region" description="Helical" evidence="1">
    <location>
        <begin position="234"/>
        <end position="253"/>
    </location>
</feature>
<proteinExistence type="predicted"/>
<dbReference type="Pfam" id="PF01757">
    <property type="entry name" value="Acyl_transf_3"/>
    <property type="match status" value="1"/>
</dbReference>
<protein>
    <submittedName>
        <fullName evidence="3">Acyltransferase</fullName>
    </submittedName>
</protein>
<evidence type="ECO:0000256" key="1">
    <source>
        <dbReference type="SAM" id="Phobius"/>
    </source>
</evidence>
<feature type="transmembrane region" description="Helical" evidence="1">
    <location>
        <begin position="323"/>
        <end position="344"/>
    </location>
</feature>
<feature type="transmembrane region" description="Helical" evidence="1">
    <location>
        <begin position="171"/>
        <end position="192"/>
    </location>
</feature>
<dbReference type="InterPro" id="IPR002656">
    <property type="entry name" value="Acyl_transf_3_dom"/>
</dbReference>
<dbReference type="RefSeq" id="WP_227310618.1">
    <property type="nucleotide sequence ID" value="NZ_JAESVA010000017.1"/>
</dbReference>
<feature type="transmembrane region" description="Helical" evidence="1">
    <location>
        <begin position="84"/>
        <end position="106"/>
    </location>
</feature>
<dbReference type="PANTHER" id="PTHR23028:SF134">
    <property type="entry name" value="PUTATIVE (AFU_ORTHOLOGUE AFUA_4G08520)-RELATED"/>
    <property type="match status" value="1"/>
</dbReference>
<evidence type="ECO:0000313" key="3">
    <source>
        <dbReference type="EMBL" id="MCB8883878.1"/>
    </source>
</evidence>
<dbReference type="EMBL" id="JAESVA010000017">
    <property type="protein sequence ID" value="MCB8883878.1"/>
    <property type="molecule type" value="Genomic_DNA"/>
</dbReference>
<feature type="transmembrane region" description="Helical" evidence="1">
    <location>
        <begin position="259"/>
        <end position="278"/>
    </location>
</feature>
<keyword evidence="4" id="KW-1185">Reference proteome</keyword>
<dbReference type="AlphaFoldDB" id="A0A964E7D1"/>
<sequence length="374" mass="40980">MEPDKAGHQHIAALDGLRGIAAFAVVWYHMTGQAHGGVSTPFHGYLAVDFFLILSGLVVARAYETKLRAHMTLLRFVKIRLIRLYPMILLGIACGFASKLVASYHFSPAVDIDRSRIFIAAIFGLLLIPYPDKQTFGGALFPLDIPLWTLMLEVWVNILYAAILVLKSRTILFGMTILAITLGSGADIVFAIKQHYLNGGSDLSTLSTGIARIGCAFFIGVALHHLLTPSRVAVLPSIPFPVLALSLLGIMFMGPAFDWPFDILAVLVLFPAIVVLGVKDRTGRRWRKLAIFAGAVSYPVYVLHEPTFAHFAHIKHLPAVVELAIFSAAFGAIVAVSYAASRFYDEPVRHWLNRRLQTKPRVPAFAPTNGGKPT</sequence>